<dbReference type="AlphaFoldDB" id="A0A023AWR5"/>
<dbReference type="VEuPathDB" id="CryptoDB:GNI_196370"/>
<keyword evidence="2" id="KW-0472">Membrane</keyword>
<keyword evidence="2" id="KW-1133">Transmembrane helix</keyword>
<accession>A0A023AWR5</accession>
<name>A0A023AWR5_GRENI</name>
<protein>
    <submittedName>
        <fullName evidence="3">Transmembrane protein</fullName>
    </submittedName>
</protein>
<proteinExistence type="predicted"/>
<dbReference type="GeneID" id="22916328"/>
<feature type="non-terminal residue" evidence="3">
    <location>
        <position position="1"/>
    </location>
</feature>
<evidence type="ECO:0000313" key="4">
    <source>
        <dbReference type="Proteomes" id="UP000019763"/>
    </source>
</evidence>
<feature type="compositionally biased region" description="Low complexity" evidence="1">
    <location>
        <begin position="109"/>
        <end position="120"/>
    </location>
</feature>
<gene>
    <name evidence="3" type="ORF">GNI_196370</name>
</gene>
<feature type="region of interest" description="Disordered" evidence="1">
    <location>
        <begin position="98"/>
        <end position="152"/>
    </location>
</feature>
<dbReference type="EMBL" id="AFNH02001510">
    <property type="protein sequence ID" value="EZG43017.1"/>
    <property type="molecule type" value="Genomic_DNA"/>
</dbReference>
<sequence>AQYSNKKLEITDVRPLDEQEQVRDQVPAKWLPIIEDSMSFMNCIEIEGQAVRERTEGFWRPPGLYKCLGVATLATISGLTATGFLLYHFGRRNTSRFPRMAPRPTIYNSSVSDTTAYSSSPTDARTYNSTPSGTADPGHTTTSSTLFTTRLPSSTHNPLDAYEAEAEKYLRALAYNCLAVPDLINQCHPNPDKRPEPTIDDITTLLSGYELATLRATPGTCNDALHQNKSQSIVKAAPGGWEKLDWSHVSGGGKVICTDENSQDVTCHYFGEPFKYDLPTVWGAVNYCLKPYQCLCTEHLTLGDRLEYGGRARGVAKWLGGDLYGFDERRMREAGFVAENLNKGADTKRRGGE</sequence>
<comment type="caution">
    <text evidence="3">The sequence shown here is derived from an EMBL/GenBank/DDBJ whole genome shotgun (WGS) entry which is preliminary data.</text>
</comment>
<feature type="compositionally biased region" description="Low complexity" evidence="1">
    <location>
        <begin position="140"/>
        <end position="152"/>
    </location>
</feature>
<evidence type="ECO:0000256" key="2">
    <source>
        <dbReference type="SAM" id="Phobius"/>
    </source>
</evidence>
<reference evidence="3" key="1">
    <citation type="submission" date="2013-12" db="EMBL/GenBank/DDBJ databases">
        <authorList>
            <person name="Omoto C.K."/>
            <person name="Sibley D."/>
            <person name="Venepally P."/>
            <person name="Hadjithomas M."/>
            <person name="Karamycheva S."/>
            <person name="Brunk B."/>
            <person name="Roos D."/>
            <person name="Caler E."/>
            <person name="Lorenzi H."/>
        </authorList>
    </citation>
    <scope>NUCLEOTIDE SEQUENCE</scope>
</reference>
<evidence type="ECO:0000313" key="3">
    <source>
        <dbReference type="EMBL" id="EZG43017.1"/>
    </source>
</evidence>
<dbReference type="Proteomes" id="UP000019763">
    <property type="component" value="Unassembled WGS sequence"/>
</dbReference>
<keyword evidence="2 3" id="KW-0812">Transmembrane</keyword>
<feature type="compositionally biased region" description="Polar residues" evidence="1">
    <location>
        <begin position="121"/>
        <end position="133"/>
    </location>
</feature>
<evidence type="ECO:0000256" key="1">
    <source>
        <dbReference type="SAM" id="MobiDB-lite"/>
    </source>
</evidence>
<organism evidence="3 4">
    <name type="scientific">Gregarina niphandrodes</name>
    <name type="common">Septate eugregarine</name>
    <dbReference type="NCBI Taxonomy" id="110365"/>
    <lineage>
        <taxon>Eukaryota</taxon>
        <taxon>Sar</taxon>
        <taxon>Alveolata</taxon>
        <taxon>Apicomplexa</taxon>
        <taxon>Conoidasida</taxon>
        <taxon>Gregarinasina</taxon>
        <taxon>Eugregarinorida</taxon>
        <taxon>Gregarinidae</taxon>
        <taxon>Gregarina</taxon>
    </lineage>
</organism>
<keyword evidence="4" id="KW-1185">Reference proteome</keyword>
<dbReference type="RefSeq" id="XP_011133711.1">
    <property type="nucleotide sequence ID" value="XM_011135409.1"/>
</dbReference>
<feature type="transmembrane region" description="Helical" evidence="2">
    <location>
        <begin position="68"/>
        <end position="90"/>
    </location>
</feature>